<dbReference type="PANTHER" id="PTHR24637">
    <property type="entry name" value="COLLAGEN"/>
    <property type="match status" value="1"/>
</dbReference>
<evidence type="ECO:0008006" key="4">
    <source>
        <dbReference type="Google" id="ProtNLM"/>
    </source>
</evidence>
<dbReference type="PANTHER" id="PTHR24637:SF422">
    <property type="entry name" value="COLLAGEN IV NC1 DOMAIN-CONTAINING PROTEIN"/>
    <property type="match status" value="1"/>
</dbReference>
<evidence type="ECO:0000256" key="1">
    <source>
        <dbReference type="SAM" id="MobiDB-lite"/>
    </source>
</evidence>
<dbReference type="InterPro" id="IPR008160">
    <property type="entry name" value="Collagen"/>
</dbReference>
<dbReference type="EMBL" id="JAVRHU010000005">
    <property type="protein sequence ID" value="MDT0622829.1"/>
    <property type="molecule type" value="Genomic_DNA"/>
</dbReference>
<dbReference type="Proteomes" id="UP001250662">
    <property type="component" value="Unassembled WGS sequence"/>
</dbReference>
<keyword evidence="3" id="KW-1185">Reference proteome</keyword>
<reference evidence="2 3" key="1">
    <citation type="submission" date="2023-09" db="EMBL/GenBank/DDBJ databases">
        <authorList>
            <person name="Rey-Velasco X."/>
        </authorList>
    </citation>
    <scope>NUCLEOTIDE SEQUENCE [LARGE SCALE GENOMIC DNA]</scope>
    <source>
        <strain evidence="2 3">P007</strain>
    </source>
</reference>
<comment type="caution">
    <text evidence="2">The sequence shown here is derived from an EMBL/GenBank/DDBJ whole genome shotgun (WGS) entry which is preliminary data.</text>
</comment>
<accession>A0ABU3BKZ9</accession>
<feature type="region of interest" description="Disordered" evidence="1">
    <location>
        <begin position="1"/>
        <end position="87"/>
    </location>
</feature>
<evidence type="ECO:0000313" key="2">
    <source>
        <dbReference type="EMBL" id="MDT0622829.1"/>
    </source>
</evidence>
<evidence type="ECO:0000313" key="3">
    <source>
        <dbReference type="Proteomes" id="UP001250662"/>
    </source>
</evidence>
<proteinExistence type="predicted"/>
<organism evidence="2 3">
    <name type="scientific">Croceitalea vernalis</name>
    <dbReference type="NCBI Taxonomy" id="3075599"/>
    <lineage>
        <taxon>Bacteria</taxon>
        <taxon>Pseudomonadati</taxon>
        <taxon>Bacteroidota</taxon>
        <taxon>Flavobacteriia</taxon>
        <taxon>Flavobacteriales</taxon>
        <taxon>Flavobacteriaceae</taxon>
        <taxon>Croceitalea</taxon>
    </lineage>
</organism>
<feature type="non-terminal residue" evidence="2">
    <location>
        <position position="1"/>
    </location>
</feature>
<feature type="compositionally biased region" description="Low complexity" evidence="1">
    <location>
        <begin position="1"/>
        <end position="76"/>
    </location>
</feature>
<gene>
    <name evidence="2" type="ORF">RM520_14460</name>
</gene>
<dbReference type="Pfam" id="PF01391">
    <property type="entry name" value="Collagen"/>
    <property type="match status" value="1"/>
</dbReference>
<name>A0ABU3BKZ9_9FLAO</name>
<protein>
    <recommendedName>
        <fullName evidence="4">Collagen triple helix repeat-containing protein</fullName>
    </recommendedName>
</protein>
<sequence length="384" mass="38354">GAQGPQGLPGADGADGADGAQGPAGPAGATGATGPTGAQGPQGNVGPQGDPGPTGATGATGAQGPTGPQGPAGDPASDNQNASEVPVTDTAGNFTATDVEGALTELANQISGDELTTTVVAGNGIDVTSTVAGNNTEYTVSGRVSAVAGNNLFVFADGFWAADNQSAGEVPFTPAGNISSIDVQTALEELDGDITAHNSADQDLSTTNELITRFEVNGTNLEIEEAGTTRQVALSDIGSDDQEADEVDLATDVDLDADGIDETTVQAALSVLDAMPKIYATGKVAGTGVAASIYGATVSRINEGDYQVTFSAAAANANYIIQLVTFDCGGDCPGNTGSDYDDPGITYYDQLASGFKINIGDSDNGATQKDDIDLEFMFTVIVLP</sequence>